<dbReference type="KEGG" id="pbor:BSF38_05072"/>
<dbReference type="InterPro" id="IPR035437">
    <property type="entry name" value="SNase_OB-fold_sf"/>
</dbReference>
<dbReference type="InterPro" id="IPR002071">
    <property type="entry name" value="Thermonucl_AS"/>
</dbReference>
<dbReference type="GO" id="GO:1990599">
    <property type="term" value="F:3' overhang single-stranded DNA endodeoxyribonuclease activity"/>
    <property type="evidence" value="ECO:0007669"/>
    <property type="project" value="UniProtKB-EC"/>
</dbReference>
<dbReference type="EMBL" id="CP019082">
    <property type="protein sequence ID" value="APW63501.1"/>
    <property type="molecule type" value="Genomic_DNA"/>
</dbReference>
<evidence type="ECO:0000313" key="4">
    <source>
        <dbReference type="EMBL" id="APW63501.1"/>
    </source>
</evidence>
<keyword evidence="4" id="KW-0378">Hydrolase</keyword>
<dbReference type="RefSeq" id="WP_076349838.1">
    <property type="nucleotide sequence ID" value="NZ_CP019082.1"/>
</dbReference>
<accession>A0A1U7CX56</accession>
<dbReference type="Proteomes" id="UP000186309">
    <property type="component" value="Chromosome"/>
</dbReference>
<dbReference type="Pfam" id="PF00565">
    <property type="entry name" value="SNase"/>
    <property type="match status" value="1"/>
</dbReference>
<keyword evidence="2" id="KW-0812">Transmembrane</keyword>
<dbReference type="PROSITE" id="PS50830">
    <property type="entry name" value="TNASE_3"/>
    <property type="match status" value="1"/>
</dbReference>
<evidence type="ECO:0000259" key="3">
    <source>
        <dbReference type="PROSITE" id="PS50830"/>
    </source>
</evidence>
<sequence>MSHFSKRRASRPFPRLRRILYWLPRIVLLIAIASLVYYDRTHPGNGRRGGSERRGRGGEVGRLARVRVVVDPGTVWVDDGDTIRISWPDAPAERVRVLGIDAPEVANARYPDHKEQPYGPEAKEFARRVILGAKRLELLRAPKPDRFDRTLGYLFVDGVNYSVLAVENHLAESTVDRFGDNGFPEEAAKVREAARRAGPPPFESPVQFRDRTTGRKRAA</sequence>
<feature type="domain" description="TNase-like" evidence="3">
    <location>
        <begin position="77"/>
        <end position="204"/>
    </location>
</feature>
<proteinExistence type="predicted"/>
<evidence type="ECO:0000256" key="2">
    <source>
        <dbReference type="SAM" id="Phobius"/>
    </source>
</evidence>
<reference evidence="5" key="1">
    <citation type="submission" date="2016-12" db="EMBL/GenBank/DDBJ databases">
        <title>Comparative genomics of four Isosphaeraceae planctomycetes: a common pool of plasmids and glycoside hydrolase genes.</title>
        <authorList>
            <person name="Ivanova A."/>
        </authorList>
    </citation>
    <scope>NUCLEOTIDE SEQUENCE [LARGE SCALE GENOMIC DNA]</scope>
    <source>
        <strain evidence="5">PX4</strain>
    </source>
</reference>
<dbReference type="SUPFAM" id="SSF50199">
    <property type="entry name" value="Staphylococcal nuclease"/>
    <property type="match status" value="1"/>
</dbReference>
<name>A0A1U7CX56_9BACT</name>
<dbReference type="PROSITE" id="PS01123">
    <property type="entry name" value="TNASE_1"/>
    <property type="match status" value="1"/>
</dbReference>
<feature type="region of interest" description="Disordered" evidence="1">
    <location>
        <begin position="190"/>
        <end position="219"/>
    </location>
</feature>
<dbReference type="STRING" id="1387353.BSF38_05072"/>
<dbReference type="AlphaFoldDB" id="A0A1U7CX56"/>
<dbReference type="SMART" id="SM00318">
    <property type="entry name" value="SNc"/>
    <property type="match status" value="1"/>
</dbReference>
<protein>
    <submittedName>
        <fullName evidence="4">Thermonuclease</fullName>
        <ecNumber evidence="4">3.1.31.1</ecNumber>
    </submittedName>
</protein>
<dbReference type="InterPro" id="IPR016071">
    <property type="entry name" value="Staphylococal_nuclease_OB-fold"/>
</dbReference>
<dbReference type="EC" id="3.1.31.1" evidence="4"/>
<dbReference type="GO" id="GO:0003676">
    <property type="term" value="F:nucleic acid binding"/>
    <property type="evidence" value="ECO:0007669"/>
    <property type="project" value="InterPro"/>
</dbReference>
<gene>
    <name evidence="4" type="primary">nuc_2</name>
    <name evidence="4" type="ORF">BSF38_05072</name>
</gene>
<keyword evidence="2" id="KW-0472">Membrane</keyword>
<feature type="transmembrane region" description="Helical" evidence="2">
    <location>
        <begin position="20"/>
        <end position="38"/>
    </location>
</feature>
<keyword evidence="5" id="KW-1185">Reference proteome</keyword>
<evidence type="ECO:0000256" key="1">
    <source>
        <dbReference type="SAM" id="MobiDB-lite"/>
    </source>
</evidence>
<organism evidence="4 5">
    <name type="scientific">Paludisphaera borealis</name>
    <dbReference type="NCBI Taxonomy" id="1387353"/>
    <lineage>
        <taxon>Bacteria</taxon>
        <taxon>Pseudomonadati</taxon>
        <taxon>Planctomycetota</taxon>
        <taxon>Planctomycetia</taxon>
        <taxon>Isosphaerales</taxon>
        <taxon>Isosphaeraceae</taxon>
        <taxon>Paludisphaera</taxon>
    </lineage>
</organism>
<keyword evidence="2" id="KW-1133">Transmembrane helix</keyword>
<dbReference type="Gene3D" id="2.40.50.90">
    <property type="match status" value="1"/>
</dbReference>
<evidence type="ECO:0000313" key="5">
    <source>
        <dbReference type="Proteomes" id="UP000186309"/>
    </source>
</evidence>